<feature type="transmembrane region" description="Helical" evidence="1">
    <location>
        <begin position="237"/>
        <end position="257"/>
    </location>
</feature>
<feature type="domain" description="DUF4350" evidence="2">
    <location>
        <begin position="39"/>
        <end position="208"/>
    </location>
</feature>
<keyword evidence="1" id="KW-1133">Transmembrane helix</keyword>
<accession>A0ABV4UZJ2</accession>
<comment type="caution">
    <text evidence="3">The sequence shown here is derived from an EMBL/GenBank/DDBJ whole genome shotgun (WGS) entry which is preliminary data.</text>
</comment>
<dbReference type="Proteomes" id="UP001575622">
    <property type="component" value="Unassembled WGS sequence"/>
</dbReference>
<dbReference type="InterPro" id="IPR025646">
    <property type="entry name" value="DUF4350"/>
</dbReference>
<name>A0ABV4UZJ2_9BACL</name>
<sequence length="378" mass="42026">MLKRNKLQIALAVSVVAFLLFGYVLVKPDLPDLPPYLSTSADLDGTKAVFTLLKEQGVPVKAWKQPWRSLPSGGRQKLIVIQPYAPLAAKEWEEIRTWVSAGNELVLFDDAPTDLEAFPLTRTGQAESGPAAITDLTKQSGAGHSGKVASAYRLKEAPGMKPLLKDARGIIAGRAAVGQGSVTLLLVPEWMRNDSILEHSHFELIRPYLQTSPETGALWFDEYHHGLYEKPGLLAVYPGWLLAVLLQLTLGALLWLWMKGVRFGPAYTPREWTVRRGDETLLAAAGWYERRGLAREALAHQARYIRGLMRERWGVRLDATVTQALAAAKPHLSKAELEQLTAVMRSWEAAEEAAGYSPKQFEKDSRMADGVIRRLERE</sequence>
<organism evidence="3 4">
    <name type="scientific">Paenibacillus oleatilyticus</name>
    <dbReference type="NCBI Taxonomy" id="2594886"/>
    <lineage>
        <taxon>Bacteria</taxon>
        <taxon>Bacillati</taxon>
        <taxon>Bacillota</taxon>
        <taxon>Bacilli</taxon>
        <taxon>Bacillales</taxon>
        <taxon>Paenibacillaceae</taxon>
        <taxon>Paenibacillus</taxon>
    </lineage>
</organism>
<reference evidence="3 4" key="1">
    <citation type="submission" date="2024-09" db="EMBL/GenBank/DDBJ databases">
        <authorList>
            <person name="Makale K.P.P."/>
            <person name="Makhzoum A."/>
            <person name="Rantong G."/>
            <person name="Rahube T.O."/>
        </authorList>
    </citation>
    <scope>NUCLEOTIDE SEQUENCE [LARGE SCALE GENOMIC DNA]</scope>
    <source>
        <strain evidence="3 4">KM_D13</strain>
    </source>
</reference>
<keyword evidence="1" id="KW-0472">Membrane</keyword>
<dbReference type="Pfam" id="PF14258">
    <property type="entry name" value="DUF4350"/>
    <property type="match status" value="1"/>
</dbReference>
<protein>
    <submittedName>
        <fullName evidence="3">DUF4350 domain-containing protein</fullName>
    </submittedName>
</protein>
<dbReference type="RefSeq" id="WP_373951791.1">
    <property type="nucleotide sequence ID" value="NZ_JBHDLN010000006.1"/>
</dbReference>
<evidence type="ECO:0000313" key="4">
    <source>
        <dbReference type="Proteomes" id="UP001575622"/>
    </source>
</evidence>
<keyword evidence="4" id="KW-1185">Reference proteome</keyword>
<gene>
    <name evidence="3" type="ORF">ACEU3E_13725</name>
</gene>
<keyword evidence="1" id="KW-0812">Transmembrane</keyword>
<proteinExistence type="predicted"/>
<evidence type="ECO:0000313" key="3">
    <source>
        <dbReference type="EMBL" id="MFB0843232.1"/>
    </source>
</evidence>
<evidence type="ECO:0000256" key="1">
    <source>
        <dbReference type="SAM" id="Phobius"/>
    </source>
</evidence>
<dbReference type="EMBL" id="JBHDLN010000006">
    <property type="protein sequence ID" value="MFB0843232.1"/>
    <property type="molecule type" value="Genomic_DNA"/>
</dbReference>
<evidence type="ECO:0000259" key="2">
    <source>
        <dbReference type="Pfam" id="PF14258"/>
    </source>
</evidence>